<dbReference type="InterPro" id="IPR000608">
    <property type="entry name" value="UBC"/>
</dbReference>
<feature type="region of interest" description="Disordered" evidence="1">
    <location>
        <begin position="162"/>
        <end position="187"/>
    </location>
</feature>
<evidence type="ECO:0000259" key="2">
    <source>
        <dbReference type="PROSITE" id="PS50127"/>
    </source>
</evidence>
<comment type="caution">
    <text evidence="3">The sequence shown here is derived from an EMBL/GenBank/DDBJ whole genome shotgun (WGS) entry which is preliminary data.</text>
</comment>
<proteinExistence type="predicted"/>
<evidence type="ECO:0000313" key="4">
    <source>
        <dbReference type="Proteomes" id="UP001620645"/>
    </source>
</evidence>
<evidence type="ECO:0000256" key="1">
    <source>
        <dbReference type="SAM" id="MobiDB-lite"/>
    </source>
</evidence>
<protein>
    <recommendedName>
        <fullName evidence="2">UBC core domain-containing protein</fullName>
    </recommendedName>
</protein>
<reference evidence="3 4" key="1">
    <citation type="submission" date="2024-10" db="EMBL/GenBank/DDBJ databases">
        <authorList>
            <person name="Kim D."/>
        </authorList>
    </citation>
    <scope>NUCLEOTIDE SEQUENCE [LARGE SCALE GENOMIC DNA]</scope>
    <source>
        <strain evidence="3">Taebaek</strain>
    </source>
</reference>
<dbReference type="InterPro" id="IPR050113">
    <property type="entry name" value="Ub_conjugating_enzyme"/>
</dbReference>
<dbReference type="PROSITE" id="PS50127">
    <property type="entry name" value="UBC_2"/>
    <property type="match status" value="1"/>
</dbReference>
<dbReference type="GO" id="GO:0032446">
    <property type="term" value="P:protein modification by small protein conjugation"/>
    <property type="evidence" value="ECO:0007669"/>
    <property type="project" value="UniProtKB-ARBA"/>
</dbReference>
<dbReference type="Pfam" id="PF00179">
    <property type="entry name" value="UQ_con"/>
    <property type="match status" value="1"/>
</dbReference>
<dbReference type="Proteomes" id="UP001620645">
    <property type="component" value="Unassembled WGS sequence"/>
</dbReference>
<dbReference type="SMART" id="SM00212">
    <property type="entry name" value="UBCc"/>
    <property type="match status" value="1"/>
</dbReference>
<accession>A0ABD2JWI8</accession>
<dbReference type="Gene3D" id="3.10.110.10">
    <property type="entry name" value="Ubiquitin Conjugating Enzyme"/>
    <property type="match status" value="1"/>
</dbReference>
<keyword evidence="4" id="KW-1185">Reference proteome</keyword>
<dbReference type="EMBL" id="JBICCN010000085">
    <property type="protein sequence ID" value="KAL3095001.1"/>
    <property type="molecule type" value="Genomic_DNA"/>
</dbReference>
<dbReference type="InterPro" id="IPR016135">
    <property type="entry name" value="UBQ-conjugating_enzyme/RWD"/>
</dbReference>
<sequence length="187" mass="21858">MPDNEVIERCVKAPSAFEFAVLMFTAPKFYVTIGIQQMEDIQAAFIVPTFYHLSTNHLHLNSKCHHQSVVLSLLHTVQTRRYQRQLGFVISAFFYPIKIDKSGQASEPWNPSRSVNSILISVQQLLLKPNFDSPANVDATTLFRNDPAQYRAEVRRRVERLQHRHRARGRHQHRRSRHRRENSSKLM</sequence>
<dbReference type="AlphaFoldDB" id="A0ABD2JWI8"/>
<feature type="domain" description="UBC core" evidence="2">
    <location>
        <begin position="1"/>
        <end position="163"/>
    </location>
</feature>
<evidence type="ECO:0000313" key="3">
    <source>
        <dbReference type="EMBL" id="KAL3095001.1"/>
    </source>
</evidence>
<dbReference type="PANTHER" id="PTHR24067">
    <property type="entry name" value="UBIQUITIN-CONJUGATING ENZYME E2"/>
    <property type="match status" value="1"/>
</dbReference>
<gene>
    <name evidence="3" type="ORF">niasHS_006352</name>
</gene>
<organism evidence="3 4">
    <name type="scientific">Heterodera schachtii</name>
    <name type="common">Sugarbeet cyst nematode worm</name>
    <name type="synonym">Tylenchus schachtii</name>
    <dbReference type="NCBI Taxonomy" id="97005"/>
    <lineage>
        <taxon>Eukaryota</taxon>
        <taxon>Metazoa</taxon>
        <taxon>Ecdysozoa</taxon>
        <taxon>Nematoda</taxon>
        <taxon>Chromadorea</taxon>
        <taxon>Rhabditida</taxon>
        <taxon>Tylenchina</taxon>
        <taxon>Tylenchomorpha</taxon>
        <taxon>Tylenchoidea</taxon>
        <taxon>Heteroderidae</taxon>
        <taxon>Heteroderinae</taxon>
        <taxon>Heterodera</taxon>
    </lineage>
</organism>
<name>A0ABD2JWI8_HETSC</name>
<dbReference type="SUPFAM" id="SSF54495">
    <property type="entry name" value="UBC-like"/>
    <property type="match status" value="1"/>
</dbReference>
<feature type="compositionally biased region" description="Basic residues" evidence="1">
    <location>
        <begin position="162"/>
        <end position="180"/>
    </location>
</feature>